<reference evidence="2" key="1">
    <citation type="submission" date="2016-11" db="UniProtKB">
        <authorList>
            <consortium name="WormBaseParasite"/>
        </authorList>
    </citation>
    <scope>IDENTIFICATION</scope>
    <source>
        <strain evidence="2">KR3021</strain>
    </source>
</reference>
<evidence type="ECO:0000313" key="1">
    <source>
        <dbReference type="Proteomes" id="UP000095286"/>
    </source>
</evidence>
<protein>
    <submittedName>
        <fullName evidence="2">SH3 domain-containing protein</fullName>
    </submittedName>
</protein>
<accession>A0AC35U3K1</accession>
<name>A0AC35U3K1_9BILA</name>
<proteinExistence type="predicted"/>
<sequence length="135" mass="15558">MDKAQNVDKNNLLLEDFTKSEWIKNCGRNRIKIIVKVYIVGESYLEFETLVVSVQKRADHTGWFKGSSVKKLKTYKKQKVGVVSYDSKEMFGPYFLHAPKKAKNSDEAIDIARIPPTETSFKLVEYHGNPMQENI</sequence>
<evidence type="ECO:0000313" key="2">
    <source>
        <dbReference type="WBParaSite" id="RSKR_0000751766.1"/>
    </source>
</evidence>
<dbReference type="WBParaSite" id="RSKR_0000751766.1">
    <property type="protein sequence ID" value="RSKR_0000751766.1"/>
    <property type="gene ID" value="RSKR_0000751766"/>
</dbReference>
<dbReference type="Proteomes" id="UP000095286">
    <property type="component" value="Unplaced"/>
</dbReference>
<organism evidence="1 2">
    <name type="scientific">Rhabditophanes sp. KR3021</name>
    <dbReference type="NCBI Taxonomy" id="114890"/>
    <lineage>
        <taxon>Eukaryota</taxon>
        <taxon>Metazoa</taxon>
        <taxon>Ecdysozoa</taxon>
        <taxon>Nematoda</taxon>
        <taxon>Chromadorea</taxon>
        <taxon>Rhabditida</taxon>
        <taxon>Tylenchina</taxon>
        <taxon>Panagrolaimomorpha</taxon>
        <taxon>Strongyloidoidea</taxon>
        <taxon>Alloionematidae</taxon>
        <taxon>Rhabditophanes</taxon>
    </lineage>
</organism>